<evidence type="ECO:0000313" key="2">
    <source>
        <dbReference type="Proteomes" id="UP000184108"/>
    </source>
</evidence>
<proteinExistence type="predicted"/>
<accession>A0A1M5CXN3</accession>
<protein>
    <submittedName>
        <fullName evidence="1">Uncharacterized protein</fullName>
    </submittedName>
</protein>
<dbReference type="RefSeq" id="WP_073173797.1">
    <property type="nucleotide sequence ID" value="NZ_FQVE01000003.1"/>
</dbReference>
<sequence>MKYLIILSVCISFSVYGQCACERYEKGIEYIKQDFINKGTEKYYKDLLNPGAYGISIYESFFPLYKSDSYFNWLNIEKTNPYKKSKCLSKVNKKNWGKFWKSQDYYKSQNVFTKDKFKGPSHIAVFTKLRNDSLRVDVISNSRDGLKYCGSINKYLLIFDENSNIKDAKSWTAHYECL</sequence>
<name>A0A1M5CXN3_9FLAO</name>
<organism evidence="1 2">
    <name type="scientific">Chryseobacterium vrystaatense</name>
    <dbReference type="NCBI Taxonomy" id="307480"/>
    <lineage>
        <taxon>Bacteria</taxon>
        <taxon>Pseudomonadati</taxon>
        <taxon>Bacteroidota</taxon>
        <taxon>Flavobacteriia</taxon>
        <taxon>Flavobacteriales</taxon>
        <taxon>Weeksellaceae</taxon>
        <taxon>Chryseobacterium group</taxon>
        <taxon>Chryseobacterium</taxon>
    </lineage>
</organism>
<dbReference type="AlphaFoldDB" id="A0A1M5CXN3"/>
<dbReference type="EMBL" id="FQVE01000003">
    <property type="protein sequence ID" value="SHF59523.1"/>
    <property type="molecule type" value="Genomic_DNA"/>
</dbReference>
<evidence type="ECO:0000313" key="1">
    <source>
        <dbReference type="EMBL" id="SHF59523.1"/>
    </source>
</evidence>
<reference evidence="2" key="1">
    <citation type="submission" date="2016-11" db="EMBL/GenBank/DDBJ databases">
        <authorList>
            <person name="Varghese N."/>
            <person name="Submissions S."/>
        </authorList>
    </citation>
    <scope>NUCLEOTIDE SEQUENCE [LARGE SCALE GENOMIC DNA]</scope>
    <source>
        <strain evidence="2">YR203</strain>
    </source>
</reference>
<gene>
    <name evidence="1" type="ORF">SAMN02787073_2414</name>
</gene>
<dbReference type="Proteomes" id="UP000184108">
    <property type="component" value="Unassembled WGS sequence"/>
</dbReference>